<feature type="domain" description="Peptidase S26" evidence="7">
    <location>
        <begin position="28"/>
        <end position="178"/>
    </location>
</feature>
<dbReference type="Pfam" id="PF10502">
    <property type="entry name" value="Peptidase_S26"/>
    <property type="match status" value="1"/>
</dbReference>
<evidence type="ECO:0000313" key="9">
    <source>
        <dbReference type="Proteomes" id="UP001324993"/>
    </source>
</evidence>
<evidence type="ECO:0000256" key="1">
    <source>
        <dbReference type="ARBA" id="ARBA00000677"/>
    </source>
</evidence>
<dbReference type="CDD" id="cd06530">
    <property type="entry name" value="S26_SPase_I"/>
    <property type="match status" value="1"/>
</dbReference>
<dbReference type="Proteomes" id="UP001324993">
    <property type="component" value="Chromosome"/>
</dbReference>
<dbReference type="RefSeq" id="WP_319834065.1">
    <property type="nucleotide sequence ID" value="NZ_CP138858.1"/>
</dbReference>
<evidence type="ECO:0000256" key="4">
    <source>
        <dbReference type="ARBA" id="ARBA00019232"/>
    </source>
</evidence>
<name>A0ABZ0RR05_9BACT</name>
<dbReference type="InterPro" id="IPR019533">
    <property type="entry name" value="Peptidase_S26"/>
</dbReference>
<accession>A0ABZ0RR05</accession>
<dbReference type="InterPro" id="IPR036286">
    <property type="entry name" value="LexA/Signal_pep-like_sf"/>
</dbReference>
<sequence>MELDCRLQCRMRATSRHSSNWQILMNNYLILLCSLLLFGCSESRVYENIGSTMSPTIQDGDKLSVVPIDGRCSEIERYDLILFFDPTTDEERYFVMRVWGLPGEKVEVENKEILIDGVKLDSSEIVSLDSVADYGTFKSVKLDDESFFVMGDNLENSWDSRFWGALSCENIVGYASVVAEGN</sequence>
<dbReference type="InterPro" id="IPR000223">
    <property type="entry name" value="Pept_S26A_signal_pept_1"/>
</dbReference>
<evidence type="ECO:0000256" key="6">
    <source>
        <dbReference type="RuleBase" id="RU362042"/>
    </source>
</evidence>
<keyword evidence="9" id="KW-1185">Reference proteome</keyword>
<dbReference type="NCBIfam" id="TIGR02227">
    <property type="entry name" value="sigpep_I_bact"/>
    <property type="match status" value="1"/>
</dbReference>
<organism evidence="8 9">
    <name type="scientific">Coraliomargarita algicola</name>
    <dbReference type="NCBI Taxonomy" id="3092156"/>
    <lineage>
        <taxon>Bacteria</taxon>
        <taxon>Pseudomonadati</taxon>
        <taxon>Verrucomicrobiota</taxon>
        <taxon>Opitutia</taxon>
        <taxon>Puniceicoccales</taxon>
        <taxon>Coraliomargaritaceae</taxon>
        <taxon>Coraliomargarita</taxon>
    </lineage>
</organism>
<evidence type="ECO:0000313" key="8">
    <source>
        <dbReference type="EMBL" id="WPJ97220.1"/>
    </source>
</evidence>
<proteinExistence type="inferred from homology"/>
<dbReference type="EC" id="3.4.21.89" evidence="3 6"/>
<evidence type="ECO:0000256" key="2">
    <source>
        <dbReference type="ARBA" id="ARBA00009370"/>
    </source>
</evidence>
<evidence type="ECO:0000259" key="7">
    <source>
        <dbReference type="Pfam" id="PF10502"/>
    </source>
</evidence>
<dbReference type="PROSITE" id="PS00761">
    <property type="entry name" value="SPASE_I_3"/>
    <property type="match status" value="1"/>
</dbReference>
<dbReference type="PANTHER" id="PTHR43390">
    <property type="entry name" value="SIGNAL PEPTIDASE I"/>
    <property type="match status" value="1"/>
</dbReference>
<dbReference type="SUPFAM" id="SSF51306">
    <property type="entry name" value="LexA/Signal peptidase"/>
    <property type="match status" value="1"/>
</dbReference>
<keyword evidence="6" id="KW-0645">Protease</keyword>
<comment type="subcellular location">
    <subcellularLocation>
        <location evidence="6">Membrane</location>
        <topology evidence="6">Single-pass type II membrane protein</topology>
    </subcellularLocation>
</comment>
<dbReference type="InterPro" id="IPR019758">
    <property type="entry name" value="Pept_S26A_signal_pept_1_CS"/>
</dbReference>
<gene>
    <name evidence="8" type="primary">lepB</name>
    <name evidence="8" type="ORF">SH580_05805</name>
</gene>
<dbReference type="Gene3D" id="2.10.109.10">
    <property type="entry name" value="Umud Fragment, subunit A"/>
    <property type="match status" value="1"/>
</dbReference>
<dbReference type="PRINTS" id="PR00727">
    <property type="entry name" value="LEADERPTASE"/>
</dbReference>
<protein>
    <recommendedName>
        <fullName evidence="4 6">Signal peptidase I</fullName>
        <ecNumber evidence="3 6">3.4.21.89</ecNumber>
    </recommendedName>
</protein>
<keyword evidence="5 6" id="KW-0378">Hydrolase</keyword>
<dbReference type="PANTHER" id="PTHR43390:SF1">
    <property type="entry name" value="CHLOROPLAST PROCESSING PEPTIDASE"/>
    <property type="match status" value="1"/>
</dbReference>
<comment type="similarity">
    <text evidence="2 6">Belongs to the peptidase S26 family.</text>
</comment>
<evidence type="ECO:0000256" key="5">
    <source>
        <dbReference type="ARBA" id="ARBA00022801"/>
    </source>
</evidence>
<comment type="catalytic activity">
    <reaction evidence="1 6">
        <text>Cleavage of hydrophobic, N-terminal signal or leader sequences from secreted and periplasmic proteins.</text>
        <dbReference type="EC" id="3.4.21.89"/>
    </reaction>
</comment>
<dbReference type="EMBL" id="CP138858">
    <property type="protein sequence ID" value="WPJ97220.1"/>
    <property type="molecule type" value="Genomic_DNA"/>
</dbReference>
<reference evidence="8 9" key="1">
    <citation type="submission" date="2023-11" db="EMBL/GenBank/DDBJ databases">
        <title>Coraliomargarita sp. nov., isolated from marine algae.</title>
        <authorList>
            <person name="Lee J.K."/>
            <person name="Baek J.H."/>
            <person name="Kim J.M."/>
            <person name="Choi D.G."/>
            <person name="Jeon C.O."/>
        </authorList>
    </citation>
    <scope>NUCLEOTIDE SEQUENCE [LARGE SCALE GENOMIC DNA]</scope>
    <source>
        <strain evidence="8 9">J2-16</strain>
    </source>
</reference>
<evidence type="ECO:0000256" key="3">
    <source>
        <dbReference type="ARBA" id="ARBA00013208"/>
    </source>
</evidence>
<dbReference type="GO" id="GO:0009003">
    <property type="term" value="F:signal peptidase activity"/>
    <property type="evidence" value="ECO:0007669"/>
    <property type="project" value="UniProtKB-EC"/>
</dbReference>